<dbReference type="STRING" id="497965.Cyan7822_3452"/>
<dbReference type="AlphaFoldDB" id="E0UEF3"/>
<proteinExistence type="predicted"/>
<name>E0UEF3_GLOV7</name>
<evidence type="ECO:0000313" key="1">
    <source>
        <dbReference type="EMBL" id="ADN15399.1"/>
    </source>
</evidence>
<evidence type="ECO:0008006" key="3">
    <source>
        <dbReference type="Google" id="ProtNLM"/>
    </source>
</evidence>
<gene>
    <name evidence="1" type="ordered locus">Cyan7822_3452</name>
</gene>
<reference evidence="2" key="1">
    <citation type="journal article" date="2011" name="MBio">
        <title>Novel metabolic attributes of the genus Cyanothece, comprising a group of unicellular nitrogen-fixing Cyanobacteria.</title>
        <authorList>
            <person name="Bandyopadhyay A."/>
            <person name="Elvitigala T."/>
            <person name="Welsh E."/>
            <person name="Stockel J."/>
            <person name="Liberton M."/>
            <person name="Min H."/>
            <person name="Sherman L.A."/>
            <person name="Pakrasi H.B."/>
        </authorList>
    </citation>
    <scope>NUCLEOTIDE SEQUENCE [LARGE SCALE GENOMIC DNA]</scope>
    <source>
        <strain evidence="2">PCC 7822</strain>
    </source>
</reference>
<dbReference type="HOGENOM" id="CLU_196774_0_0_3"/>
<dbReference type="OrthoDB" id="466817at2"/>
<dbReference type="RefSeq" id="WP_013323468.1">
    <property type="nucleotide sequence ID" value="NC_014501.1"/>
</dbReference>
<accession>E0UEF3</accession>
<keyword evidence="2" id="KW-1185">Reference proteome</keyword>
<protein>
    <recommendedName>
        <fullName evidence="3">Replication restart DNA helicase PriA</fullName>
    </recommendedName>
</protein>
<dbReference type="EMBL" id="CP002198">
    <property type="protein sequence ID" value="ADN15399.1"/>
    <property type="molecule type" value="Genomic_DNA"/>
</dbReference>
<sequence>MIKIQQVRCPNCGKFAQRQYWHQPKLMQTACPVCDYLMINCCLTGKVVESYAPGIAV</sequence>
<organism evidence="1 2">
    <name type="scientific">Gloeothece verrucosa (strain PCC 7822)</name>
    <name type="common">Cyanothece sp. (strain PCC 7822)</name>
    <dbReference type="NCBI Taxonomy" id="497965"/>
    <lineage>
        <taxon>Bacteria</taxon>
        <taxon>Bacillati</taxon>
        <taxon>Cyanobacteriota</taxon>
        <taxon>Cyanophyceae</taxon>
        <taxon>Oscillatoriophycideae</taxon>
        <taxon>Chroococcales</taxon>
        <taxon>Aphanothecaceae</taxon>
        <taxon>Gloeothece</taxon>
        <taxon>Gloeothece verrucosa</taxon>
    </lineage>
</organism>
<dbReference type="KEGG" id="cyj:Cyan7822_3452"/>
<evidence type="ECO:0000313" key="2">
    <source>
        <dbReference type="Proteomes" id="UP000008206"/>
    </source>
</evidence>
<dbReference type="Proteomes" id="UP000008206">
    <property type="component" value="Chromosome"/>
</dbReference>
<dbReference type="eggNOG" id="ENOG50332E9">
    <property type="taxonomic scope" value="Bacteria"/>
</dbReference>